<dbReference type="InterPro" id="IPR036291">
    <property type="entry name" value="NAD(P)-bd_dom_sf"/>
</dbReference>
<evidence type="ECO:0000313" key="4">
    <source>
        <dbReference type="EMBL" id="MCH5600480.1"/>
    </source>
</evidence>
<evidence type="ECO:0000256" key="1">
    <source>
        <dbReference type="ARBA" id="ARBA00005854"/>
    </source>
</evidence>
<dbReference type="InterPro" id="IPR058205">
    <property type="entry name" value="D-LDH-like"/>
</dbReference>
<dbReference type="EMBL" id="JAKWBL010000004">
    <property type="protein sequence ID" value="MCH5600480.1"/>
    <property type="molecule type" value="Genomic_DNA"/>
</dbReference>
<protein>
    <recommendedName>
        <fullName evidence="3">D-isomer specific 2-hydroxyacid dehydrogenase NAD-binding domain-containing protein</fullName>
    </recommendedName>
</protein>
<accession>A0ABS9SQ32</accession>
<organism evidence="4 5">
    <name type="scientific">Niabella ginsengisoli</name>
    <dbReference type="NCBI Taxonomy" id="522298"/>
    <lineage>
        <taxon>Bacteria</taxon>
        <taxon>Pseudomonadati</taxon>
        <taxon>Bacteroidota</taxon>
        <taxon>Chitinophagia</taxon>
        <taxon>Chitinophagales</taxon>
        <taxon>Chitinophagaceae</taxon>
        <taxon>Niabella</taxon>
    </lineage>
</organism>
<proteinExistence type="inferred from homology"/>
<feature type="domain" description="D-isomer specific 2-hydroxyacid dehydrogenase NAD-binding" evidence="3">
    <location>
        <begin position="1"/>
        <end position="145"/>
    </location>
</feature>
<evidence type="ECO:0000256" key="2">
    <source>
        <dbReference type="ARBA" id="ARBA00023027"/>
    </source>
</evidence>
<evidence type="ECO:0000259" key="3">
    <source>
        <dbReference type="Pfam" id="PF02826"/>
    </source>
</evidence>
<reference evidence="4 5" key="1">
    <citation type="submission" date="2022-02" db="EMBL/GenBank/DDBJ databases">
        <authorList>
            <person name="Min J."/>
        </authorList>
    </citation>
    <scope>NUCLEOTIDE SEQUENCE [LARGE SCALE GENOMIC DNA]</scope>
    <source>
        <strain evidence="4 5">GR10-1</strain>
    </source>
</reference>
<dbReference type="Gene3D" id="3.40.50.720">
    <property type="entry name" value="NAD(P)-binding Rossmann-like Domain"/>
    <property type="match status" value="2"/>
</dbReference>
<dbReference type="SUPFAM" id="SSF51735">
    <property type="entry name" value="NAD(P)-binding Rossmann-fold domains"/>
    <property type="match status" value="1"/>
</dbReference>
<keyword evidence="5" id="KW-1185">Reference proteome</keyword>
<name>A0ABS9SQ32_9BACT</name>
<dbReference type="Pfam" id="PF02826">
    <property type="entry name" value="2-Hacid_dh_C"/>
    <property type="match status" value="1"/>
</dbReference>
<dbReference type="Proteomes" id="UP001202248">
    <property type="component" value="Unassembled WGS sequence"/>
</dbReference>
<dbReference type="PANTHER" id="PTHR43026">
    <property type="entry name" value="2-HYDROXYACID DEHYDROGENASE HOMOLOG 1-RELATED"/>
    <property type="match status" value="1"/>
</dbReference>
<comment type="caution">
    <text evidence="4">The sequence shown here is derived from an EMBL/GenBank/DDBJ whole genome shotgun (WGS) entry which is preliminary data.</text>
</comment>
<sequence>MGIIGYGNTGSSFAKLLQPFEVTVLAHDKFKKDFGNSYVKEVTLEQVLEEAEVISFNVPLTAETHHMLNLDFLNKLRQQPIILSACRGKVIHTADLIIGLKEEKISGVCLDVLENEKLGSYTIDERQQLDELLSFSNVIVTPHIAGYSHEAFLKMATVLLGKLGF</sequence>
<dbReference type="RefSeq" id="WP_240832684.1">
    <property type="nucleotide sequence ID" value="NZ_JAKWBL010000004.1"/>
</dbReference>
<dbReference type="InterPro" id="IPR006140">
    <property type="entry name" value="D-isomer_DH_NAD-bd"/>
</dbReference>
<evidence type="ECO:0000313" key="5">
    <source>
        <dbReference type="Proteomes" id="UP001202248"/>
    </source>
</evidence>
<gene>
    <name evidence="4" type="ORF">MKP09_22460</name>
</gene>
<comment type="similarity">
    <text evidence="1">Belongs to the D-isomer specific 2-hydroxyacid dehydrogenase family.</text>
</comment>
<dbReference type="PANTHER" id="PTHR43026:SF1">
    <property type="entry name" value="2-HYDROXYACID DEHYDROGENASE HOMOLOG 1-RELATED"/>
    <property type="match status" value="1"/>
</dbReference>
<keyword evidence="2" id="KW-0520">NAD</keyword>